<feature type="compositionally biased region" description="Low complexity" evidence="1">
    <location>
        <begin position="31"/>
        <end position="41"/>
    </location>
</feature>
<evidence type="ECO:0000256" key="1">
    <source>
        <dbReference type="SAM" id="MobiDB-lite"/>
    </source>
</evidence>
<keyword evidence="3" id="KW-1185">Reference proteome</keyword>
<name>A0AAD7X8Y3_9APHY</name>
<gene>
    <name evidence="2" type="ORF">ONZ51_g8784</name>
</gene>
<accession>A0AAD7X8Y3</accession>
<dbReference type="EMBL" id="JAPEVG010000276">
    <property type="protein sequence ID" value="KAJ8469751.1"/>
    <property type="molecule type" value="Genomic_DNA"/>
</dbReference>
<dbReference type="AlphaFoldDB" id="A0AAD7X8Y3"/>
<organism evidence="2 3">
    <name type="scientific">Trametes cubensis</name>
    <dbReference type="NCBI Taxonomy" id="1111947"/>
    <lineage>
        <taxon>Eukaryota</taxon>
        <taxon>Fungi</taxon>
        <taxon>Dikarya</taxon>
        <taxon>Basidiomycota</taxon>
        <taxon>Agaricomycotina</taxon>
        <taxon>Agaricomycetes</taxon>
        <taxon>Polyporales</taxon>
        <taxon>Polyporaceae</taxon>
        <taxon>Trametes</taxon>
    </lineage>
</organism>
<protein>
    <submittedName>
        <fullName evidence="2">Uncharacterized protein</fullName>
    </submittedName>
</protein>
<reference evidence="2" key="1">
    <citation type="submission" date="2022-11" db="EMBL/GenBank/DDBJ databases">
        <title>Genome Sequence of Cubamyces cubensis.</title>
        <authorList>
            <person name="Buettner E."/>
        </authorList>
    </citation>
    <scope>NUCLEOTIDE SEQUENCE</scope>
    <source>
        <strain evidence="2">MPL-01</strain>
    </source>
</reference>
<evidence type="ECO:0000313" key="3">
    <source>
        <dbReference type="Proteomes" id="UP001215151"/>
    </source>
</evidence>
<comment type="caution">
    <text evidence="2">The sequence shown here is derived from an EMBL/GenBank/DDBJ whole genome shotgun (WGS) entry which is preliminary data.</text>
</comment>
<evidence type="ECO:0000313" key="2">
    <source>
        <dbReference type="EMBL" id="KAJ8469751.1"/>
    </source>
</evidence>
<sequence length="170" mass="18376">MLILYTRESAHIYSTKKTFDTASRLLDLDSSRSVSRPQVPSNDGFSSTQSFDTEGPECAAIVVNVLKLDPEINSSMDGLASVRKDSAVDEHTTYDSRYGWDTADSRLDSTLTVDKLSAPPPQHIPSCMCHLPSTLTLASSAASLLPTTSTATLLAHGRKTTKRLPTSLTD</sequence>
<dbReference type="Proteomes" id="UP001215151">
    <property type="component" value="Unassembled WGS sequence"/>
</dbReference>
<proteinExistence type="predicted"/>
<feature type="compositionally biased region" description="Polar residues" evidence="1">
    <location>
        <begin position="43"/>
        <end position="52"/>
    </location>
</feature>
<feature type="region of interest" description="Disordered" evidence="1">
    <location>
        <begin position="30"/>
        <end position="52"/>
    </location>
</feature>